<sequence length="350" mass="36657">MFKFVTDELRFSSLFIVHYVKKRRFRSEMQYFSAFIMVTIYTPIIRSYSSACGWNLIIKLELILKYKLITACVTAAVLAGCGSDDSSTSVNIQAYDGAIMGIAGNFSCDNDVSGTIGTTNYQGMGVADATILTYSIESCSFNFVPTSGAVDVSNGKAMDSVSLSIPKGLFTSTSGNTPIATPFTTLVAKALPAGSSYDESTASEVLSKVLGSNFLNNTGLSVSQLMTNLDQSLSSLSGTNKSQLLATTHVLTDVITRSSTESLTTDQIATAAQNLAKKMIADNPSYSATDIVDLTSYDLDQVKDNVLDDVSSIDSPKVTEGKPVENPDNSTGSTGGTGGTGSVGGGTGGA</sequence>
<protein>
    <submittedName>
        <fullName evidence="3">Uncharacterized protein</fullName>
    </submittedName>
</protein>
<evidence type="ECO:0000313" key="3">
    <source>
        <dbReference type="EMBL" id="EPP25492.1"/>
    </source>
</evidence>
<dbReference type="Proteomes" id="UP000014854">
    <property type="component" value="Unassembled WGS sequence"/>
</dbReference>
<gene>
    <name evidence="3" type="ORF">L910_0645</name>
</gene>
<evidence type="ECO:0000256" key="2">
    <source>
        <dbReference type="SAM" id="Phobius"/>
    </source>
</evidence>
<feature type="compositionally biased region" description="Gly residues" evidence="1">
    <location>
        <begin position="333"/>
        <end position="350"/>
    </location>
</feature>
<keyword evidence="2" id="KW-0812">Transmembrane</keyword>
<name>S7IC81_VIBFL</name>
<accession>S7IC81</accession>
<feature type="transmembrane region" description="Helical" evidence="2">
    <location>
        <begin position="31"/>
        <end position="49"/>
    </location>
</feature>
<evidence type="ECO:0000313" key="4">
    <source>
        <dbReference type="Proteomes" id="UP000014854"/>
    </source>
</evidence>
<reference evidence="3 4" key="1">
    <citation type="journal article" date="2013" name="Gut Pathog.">
        <title>Evidence of a new metabolic capacity in an emerging diarrheal pathogen: lessons from the draft genomes of Vibrio fluvialis strains PG41 and I21563.</title>
        <authorList>
            <person name="Khatri I."/>
            <person name="Mahajan S."/>
            <person name="Dureja C."/>
            <person name="Subramanian S."/>
            <person name="Raychaudhuri S."/>
        </authorList>
    </citation>
    <scope>NUCLEOTIDE SEQUENCE [LARGE SCALE GENOMIC DNA]</scope>
    <source>
        <strain evidence="3 4">PG41</strain>
    </source>
</reference>
<comment type="caution">
    <text evidence="3">The sequence shown here is derived from an EMBL/GenBank/DDBJ whole genome shotgun (WGS) entry which is preliminary data.</text>
</comment>
<organism evidence="3 4">
    <name type="scientific">Vibrio fluvialis PG41</name>
    <dbReference type="NCBI Taxonomy" id="1336752"/>
    <lineage>
        <taxon>Bacteria</taxon>
        <taxon>Pseudomonadati</taxon>
        <taxon>Pseudomonadota</taxon>
        <taxon>Gammaproteobacteria</taxon>
        <taxon>Vibrionales</taxon>
        <taxon>Vibrionaceae</taxon>
        <taxon>Vibrio</taxon>
    </lineage>
</organism>
<dbReference type="PATRIC" id="fig|1336752.4.peg.649"/>
<dbReference type="EMBL" id="ASXS01000001">
    <property type="protein sequence ID" value="EPP25492.1"/>
    <property type="molecule type" value="Genomic_DNA"/>
</dbReference>
<feature type="region of interest" description="Disordered" evidence="1">
    <location>
        <begin position="310"/>
        <end position="350"/>
    </location>
</feature>
<evidence type="ECO:0000256" key="1">
    <source>
        <dbReference type="SAM" id="MobiDB-lite"/>
    </source>
</evidence>
<keyword evidence="2" id="KW-1133">Transmembrane helix</keyword>
<proteinExistence type="predicted"/>
<keyword evidence="2" id="KW-0472">Membrane</keyword>
<dbReference type="AlphaFoldDB" id="S7IC81"/>